<dbReference type="EMBL" id="JACDUR010000012">
    <property type="protein sequence ID" value="MBA2897682.1"/>
    <property type="molecule type" value="Genomic_DNA"/>
</dbReference>
<evidence type="ECO:0000313" key="1">
    <source>
        <dbReference type="EMBL" id="MBA2897682.1"/>
    </source>
</evidence>
<gene>
    <name evidence="1" type="ORF">HNR30_009084</name>
</gene>
<organism evidence="1 2">
    <name type="scientific">Nonomuraea soli</name>
    <dbReference type="NCBI Taxonomy" id="1032476"/>
    <lineage>
        <taxon>Bacteria</taxon>
        <taxon>Bacillati</taxon>
        <taxon>Actinomycetota</taxon>
        <taxon>Actinomycetes</taxon>
        <taxon>Streptosporangiales</taxon>
        <taxon>Streptosporangiaceae</taxon>
        <taxon>Nonomuraea</taxon>
    </lineage>
</organism>
<comment type="caution">
    <text evidence="1">The sequence shown here is derived from an EMBL/GenBank/DDBJ whole genome shotgun (WGS) entry which is preliminary data.</text>
</comment>
<dbReference type="AlphaFoldDB" id="A0A7W0HW28"/>
<evidence type="ECO:0000313" key="2">
    <source>
        <dbReference type="Proteomes" id="UP000530928"/>
    </source>
</evidence>
<proteinExistence type="predicted"/>
<reference evidence="1 2" key="1">
    <citation type="submission" date="2020-07" db="EMBL/GenBank/DDBJ databases">
        <title>Genomic Encyclopedia of Type Strains, Phase IV (KMG-IV): sequencing the most valuable type-strain genomes for metagenomic binning, comparative biology and taxonomic classification.</title>
        <authorList>
            <person name="Goeker M."/>
        </authorList>
    </citation>
    <scope>NUCLEOTIDE SEQUENCE [LARGE SCALE GENOMIC DNA]</scope>
    <source>
        <strain evidence="1 2">DSM 45533</strain>
    </source>
</reference>
<dbReference type="Proteomes" id="UP000530928">
    <property type="component" value="Unassembled WGS sequence"/>
</dbReference>
<dbReference type="RefSeq" id="WP_181616367.1">
    <property type="nucleotide sequence ID" value="NZ_BAABAM010000014.1"/>
</dbReference>
<name>A0A7W0HW28_9ACTN</name>
<keyword evidence="2" id="KW-1185">Reference proteome</keyword>
<sequence length="108" mass="12522">MSFLLGFADSKSKKKRRIAADVEALFEDWSTGVVLEPKTRQRHLEGDLWEVKTPDVRLPYYEVVDPDHGRLARLTHGFLKDFGRTIDGKCPPKQIRKGLYMMKEDKLC</sequence>
<accession>A0A7W0HW28</accession>
<protein>
    <submittedName>
        <fullName evidence="1">Uncharacterized protein</fullName>
    </submittedName>
</protein>